<feature type="domain" description="VOC" evidence="1">
    <location>
        <begin position="2"/>
        <end position="126"/>
    </location>
</feature>
<accession>A0ABT1WQG4</accession>
<dbReference type="InterPro" id="IPR037523">
    <property type="entry name" value="VOC_core"/>
</dbReference>
<dbReference type="PANTHER" id="PTHR36113">
    <property type="entry name" value="LYASE, PUTATIVE-RELATED-RELATED"/>
    <property type="match status" value="1"/>
</dbReference>
<protein>
    <submittedName>
        <fullName evidence="2">VOC family protein</fullName>
    </submittedName>
</protein>
<dbReference type="Pfam" id="PF00903">
    <property type="entry name" value="Glyoxalase"/>
    <property type="match status" value="1"/>
</dbReference>
<evidence type="ECO:0000313" key="3">
    <source>
        <dbReference type="Proteomes" id="UP001059480"/>
    </source>
</evidence>
<dbReference type="Proteomes" id="UP001059480">
    <property type="component" value="Unassembled WGS sequence"/>
</dbReference>
<gene>
    <name evidence="2" type="ORF">NPA36_09460</name>
</gene>
<comment type="caution">
    <text evidence="2">The sequence shown here is derived from an EMBL/GenBank/DDBJ whole genome shotgun (WGS) entry which is preliminary data.</text>
</comment>
<proteinExistence type="predicted"/>
<dbReference type="SUPFAM" id="SSF54593">
    <property type="entry name" value="Glyoxalase/Bleomycin resistance protein/Dihydroxybiphenyl dioxygenase"/>
    <property type="match status" value="1"/>
</dbReference>
<dbReference type="InterPro" id="IPR051332">
    <property type="entry name" value="Fosfomycin_Res_Enzymes"/>
</dbReference>
<dbReference type="Gene3D" id="3.10.180.10">
    <property type="entry name" value="2,3-Dihydroxybiphenyl 1,2-Dioxygenase, domain 1"/>
    <property type="match status" value="1"/>
</dbReference>
<dbReference type="PROSITE" id="PS51819">
    <property type="entry name" value="VOC"/>
    <property type="match status" value="1"/>
</dbReference>
<dbReference type="EMBL" id="JANHNZ010000013">
    <property type="protein sequence ID" value="MCQ9210772.1"/>
    <property type="molecule type" value="Genomic_DNA"/>
</dbReference>
<dbReference type="InterPro" id="IPR029068">
    <property type="entry name" value="Glyas_Bleomycin-R_OHBP_Dase"/>
</dbReference>
<keyword evidence="3" id="KW-1185">Reference proteome</keyword>
<sequence length="126" mass="14315">MRIEHIAIWVKDVELMRKFYETYFEVTTSAFYQNKKTGFNSYFLEFGKGSRIELCNKKHLSSRIADSLGYTHIAISVGNKEDVDALTDKLINDGFPLVSGSRTTGDGYYESVIQDPEGNLIELTTD</sequence>
<name>A0ABT1WQG4_9LACT</name>
<reference evidence="2" key="1">
    <citation type="submission" date="2022-07" db="EMBL/GenBank/DDBJ databases">
        <authorList>
            <person name="Jung M.-Y."/>
            <person name="Lee M."/>
        </authorList>
    </citation>
    <scope>NUCLEOTIDE SEQUENCE</scope>
    <source>
        <strain evidence="2">S8</strain>
    </source>
</reference>
<dbReference type="PANTHER" id="PTHR36113:SF1">
    <property type="entry name" value="GLYOXALASE_BLEOMYCIN RESISTANCE PROTEIN_DIOXYGENASE"/>
    <property type="match status" value="1"/>
</dbReference>
<dbReference type="RefSeq" id="WP_256945881.1">
    <property type="nucleotide sequence ID" value="NZ_JANHNZ010000013.1"/>
</dbReference>
<reference evidence="2" key="2">
    <citation type="journal article" date="2023" name="Curr. Microbiol.">
        <title>Granulicatella seriolae sp. nov., a Novel Facultative Anaerobe Isolated from Yellowtail Marine Fish.</title>
        <authorList>
            <person name="Lee M."/>
            <person name="Choi Y.J."/>
            <person name="Farooq A."/>
            <person name="Jeong J.B."/>
            <person name="Jung M.Y."/>
        </authorList>
    </citation>
    <scope>NUCLEOTIDE SEQUENCE</scope>
    <source>
        <strain evidence="2">S8</strain>
    </source>
</reference>
<dbReference type="InterPro" id="IPR004360">
    <property type="entry name" value="Glyas_Fos-R_dOase_dom"/>
</dbReference>
<evidence type="ECO:0000259" key="1">
    <source>
        <dbReference type="PROSITE" id="PS51819"/>
    </source>
</evidence>
<organism evidence="2 3">
    <name type="scientific">Granulicatella seriolae</name>
    <dbReference type="NCBI Taxonomy" id="2967226"/>
    <lineage>
        <taxon>Bacteria</taxon>
        <taxon>Bacillati</taxon>
        <taxon>Bacillota</taxon>
        <taxon>Bacilli</taxon>
        <taxon>Lactobacillales</taxon>
        <taxon>Carnobacteriaceae</taxon>
        <taxon>Granulicatella</taxon>
    </lineage>
</organism>
<reference evidence="2" key="3">
    <citation type="journal article" date="2023" name="Microbiol. Resour. Announc.">
        <title>Draft Genome Sequence of Granulicatella sp. Strain S8, Isolated from a Marine Fish, Seriola quinqueradiata.</title>
        <authorList>
            <person name="Lee M."/>
            <person name="Farooq A."/>
            <person name="Jeong J.B."/>
            <person name="Jung M.Y."/>
        </authorList>
    </citation>
    <scope>NUCLEOTIDE SEQUENCE</scope>
    <source>
        <strain evidence="2">S8</strain>
    </source>
</reference>
<evidence type="ECO:0000313" key="2">
    <source>
        <dbReference type="EMBL" id="MCQ9210772.1"/>
    </source>
</evidence>